<dbReference type="SUPFAM" id="SSF51055">
    <property type="entry name" value="Carbohydrate binding domain"/>
    <property type="match status" value="1"/>
</dbReference>
<proteinExistence type="inferred from homology"/>
<feature type="domain" description="GH16" evidence="3">
    <location>
        <begin position="17"/>
        <end position="273"/>
    </location>
</feature>
<dbReference type="NCBIfam" id="TIGR04183">
    <property type="entry name" value="Por_Secre_tail"/>
    <property type="match status" value="1"/>
</dbReference>
<evidence type="ECO:0000313" key="5">
    <source>
        <dbReference type="Proteomes" id="UP001062165"/>
    </source>
</evidence>
<dbReference type="Pfam" id="PF18962">
    <property type="entry name" value="Por_Secre_tail"/>
    <property type="match status" value="1"/>
</dbReference>
<dbReference type="InterPro" id="IPR000757">
    <property type="entry name" value="Beta-glucanase-like"/>
</dbReference>
<reference evidence="4" key="1">
    <citation type="submission" date="2022-10" db="EMBL/GenBank/DDBJ databases">
        <title>Comparative genomics and taxonomic characterization of three novel marine species of genus Reichenbachiella exhibiting antioxidant and polysaccharide degradation activities.</title>
        <authorList>
            <person name="Muhammad N."/>
            <person name="Lee Y.-J."/>
            <person name="Ko J."/>
            <person name="Kim S.-G."/>
        </authorList>
    </citation>
    <scope>NUCLEOTIDE SEQUENCE</scope>
    <source>
        <strain evidence="4">Wsw4-B4</strain>
    </source>
</reference>
<keyword evidence="2" id="KW-0732">Signal</keyword>
<dbReference type="RefSeq" id="WP_263051132.1">
    <property type="nucleotide sequence ID" value="NZ_CP106735.1"/>
</dbReference>
<evidence type="ECO:0000259" key="3">
    <source>
        <dbReference type="PROSITE" id="PS51762"/>
    </source>
</evidence>
<accession>A0ABY6D0E9</accession>
<gene>
    <name evidence="4" type="ORF">N7E81_18720</name>
</gene>
<feature type="signal peptide" evidence="2">
    <location>
        <begin position="1"/>
        <end position="20"/>
    </location>
</feature>
<dbReference type="Pfam" id="PF00722">
    <property type="entry name" value="Glyco_hydro_16"/>
    <property type="match status" value="1"/>
</dbReference>
<dbReference type="SUPFAM" id="SSF49899">
    <property type="entry name" value="Concanavalin A-like lectins/glucanases"/>
    <property type="match status" value="1"/>
</dbReference>
<organism evidence="4 5">
    <name type="scientific">Reichenbachiella carrageenanivorans</name>
    <dbReference type="NCBI Taxonomy" id="2979869"/>
    <lineage>
        <taxon>Bacteria</taxon>
        <taxon>Pseudomonadati</taxon>
        <taxon>Bacteroidota</taxon>
        <taxon>Cytophagia</taxon>
        <taxon>Cytophagales</taxon>
        <taxon>Reichenbachiellaceae</taxon>
        <taxon>Reichenbachiella</taxon>
    </lineage>
</organism>
<feature type="chain" id="PRO_5046761739" evidence="2">
    <location>
        <begin position="21"/>
        <end position="425"/>
    </location>
</feature>
<protein>
    <submittedName>
        <fullName evidence="4">Family 16 glycosylhydrolase</fullName>
    </submittedName>
</protein>
<comment type="similarity">
    <text evidence="1">Belongs to the glycosyl hydrolase 16 family.</text>
</comment>
<evidence type="ECO:0000313" key="4">
    <source>
        <dbReference type="EMBL" id="UXX79389.1"/>
    </source>
</evidence>
<dbReference type="PANTHER" id="PTHR10963">
    <property type="entry name" value="GLYCOSYL HYDROLASE-RELATED"/>
    <property type="match status" value="1"/>
</dbReference>
<evidence type="ECO:0000256" key="1">
    <source>
        <dbReference type="ARBA" id="ARBA00006865"/>
    </source>
</evidence>
<dbReference type="InterPro" id="IPR050546">
    <property type="entry name" value="Glycosyl_Hydrlase_16"/>
</dbReference>
<dbReference type="PANTHER" id="PTHR10963:SF55">
    <property type="entry name" value="GLYCOSIDE HYDROLASE FAMILY 16 PROTEIN"/>
    <property type="match status" value="1"/>
</dbReference>
<name>A0ABY6D0E9_9BACT</name>
<dbReference type="PROSITE" id="PS51762">
    <property type="entry name" value="GH16_2"/>
    <property type="match status" value="1"/>
</dbReference>
<dbReference type="EMBL" id="CP106735">
    <property type="protein sequence ID" value="UXX79389.1"/>
    <property type="molecule type" value="Genomic_DNA"/>
</dbReference>
<dbReference type="Gene3D" id="2.60.120.200">
    <property type="match status" value="1"/>
</dbReference>
<dbReference type="Gene3D" id="2.10.10.20">
    <property type="entry name" value="Carbohydrate-binding module superfamily 5/12"/>
    <property type="match status" value="1"/>
</dbReference>
<dbReference type="InterPro" id="IPR036573">
    <property type="entry name" value="CBM_sf_5/12"/>
</dbReference>
<dbReference type="InterPro" id="IPR026444">
    <property type="entry name" value="Secre_tail"/>
</dbReference>
<keyword evidence="5" id="KW-1185">Reference proteome</keyword>
<sequence length="425" mass="47651">MNKTITTMCLMMAIAIQSYAQKPLGVPGNWTLQSDFSDEFDAGLNTSKWEHNPNDWGPWSWEPNRTKVNNGKLKLTMDWEKHTRGNTQLYFTSGIIRSKKDIKYGYFEVKMKGAARHPGVCPAFWTYSIGQPVINGVKYNEIDFPEIQQRQRNVNTIDWNVIRADANGKRTSVRYTTGTGTGPSFDPRDEYHVYGCNWTADVIEFFIDGVKVASHPNVYQFHKQHLVISMGLREPFYEYVNGNRVAIPTNSRPSGFPTTMQVEYVRVWKGTASGGGGGGNSCSAPAWKSGSTYKLKDEVSHKNKIWRWKSRTNGNCTPGDCGRWKDMGACGSSSRLLADGEIEEEITTSNIRVFPNPTSNQLNFTLNLLDGPTNYRLTDIQGRVVLQGTSSETSNSLDVSGLKKGIYLIRIENGADVHSSKVVLR</sequence>
<evidence type="ECO:0000256" key="2">
    <source>
        <dbReference type="SAM" id="SignalP"/>
    </source>
</evidence>
<dbReference type="InterPro" id="IPR013320">
    <property type="entry name" value="ConA-like_dom_sf"/>
</dbReference>
<dbReference type="Proteomes" id="UP001062165">
    <property type="component" value="Chromosome"/>
</dbReference>